<reference evidence="1 3" key="2">
    <citation type="journal article" date="2018" name="Plant J.">
        <title>The Physcomitrella patens chromosome-scale assembly reveals moss genome structure and evolution.</title>
        <authorList>
            <person name="Lang D."/>
            <person name="Ullrich K.K."/>
            <person name="Murat F."/>
            <person name="Fuchs J."/>
            <person name="Jenkins J."/>
            <person name="Haas F.B."/>
            <person name="Piednoel M."/>
            <person name="Gundlach H."/>
            <person name="Van Bel M."/>
            <person name="Meyberg R."/>
            <person name="Vives C."/>
            <person name="Morata J."/>
            <person name="Symeonidi A."/>
            <person name="Hiss M."/>
            <person name="Muchero W."/>
            <person name="Kamisugi Y."/>
            <person name="Saleh O."/>
            <person name="Blanc G."/>
            <person name="Decker E.L."/>
            <person name="van Gessel N."/>
            <person name="Grimwood J."/>
            <person name="Hayes R.D."/>
            <person name="Graham S.W."/>
            <person name="Gunter L.E."/>
            <person name="McDaniel S.F."/>
            <person name="Hoernstein S.N.W."/>
            <person name="Larsson A."/>
            <person name="Li F.W."/>
            <person name="Perroud P.F."/>
            <person name="Phillips J."/>
            <person name="Ranjan P."/>
            <person name="Rokshar D.S."/>
            <person name="Rothfels C.J."/>
            <person name="Schneider L."/>
            <person name="Shu S."/>
            <person name="Stevenson D.W."/>
            <person name="Thummler F."/>
            <person name="Tillich M."/>
            <person name="Villarreal Aguilar J.C."/>
            <person name="Widiez T."/>
            <person name="Wong G.K."/>
            <person name="Wymore A."/>
            <person name="Zhang Y."/>
            <person name="Zimmer A.D."/>
            <person name="Quatrano R.S."/>
            <person name="Mayer K.F.X."/>
            <person name="Goodstein D."/>
            <person name="Casacuberta J.M."/>
            <person name="Vandepoele K."/>
            <person name="Reski R."/>
            <person name="Cuming A.C."/>
            <person name="Tuskan G.A."/>
            <person name="Maumus F."/>
            <person name="Salse J."/>
            <person name="Schmutz J."/>
            <person name="Rensing S.A."/>
        </authorList>
    </citation>
    <scope>NUCLEOTIDE SEQUENCE [LARGE SCALE GENOMIC DNA]</scope>
    <source>
        <strain evidence="2 3">cv. Gransden 2004</strain>
    </source>
</reference>
<organism evidence="1">
    <name type="scientific">Physcomitrium patens</name>
    <name type="common">Spreading-leaved earth moss</name>
    <name type="synonym">Physcomitrella patens</name>
    <dbReference type="NCBI Taxonomy" id="3218"/>
    <lineage>
        <taxon>Eukaryota</taxon>
        <taxon>Viridiplantae</taxon>
        <taxon>Streptophyta</taxon>
        <taxon>Embryophyta</taxon>
        <taxon>Bryophyta</taxon>
        <taxon>Bryophytina</taxon>
        <taxon>Bryopsida</taxon>
        <taxon>Funariidae</taxon>
        <taxon>Funariales</taxon>
        <taxon>Funariaceae</taxon>
        <taxon>Physcomitrium</taxon>
    </lineage>
</organism>
<dbReference type="EMBL" id="ABEU02000013">
    <property type="protein sequence ID" value="PNR42543.1"/>
    <property type="molecule type" value="Genomic_DNA"/>
</dbReference>
<dbReference type="InParanoid" id="A0A2K1JLW9"/>
<sequence length="225" mass="27010">MNVGEYCERREEYRATPDHKYDERFELTINRRVPLTDKQKLDHIGLSMRVYEEEMKEKGIPFVPTGIAAKLPNERLEESMTRSRRKPEEFFNPADHPYYETNTITKTIYVHKKWHSRDDKILERLKDGQRIRKSTFSNNLVIKDKDNPYEGNNEEYDFDCCKGSIARDYFLRFIECLIPRSKKFEMWTSTHDIKDIQICNCKHILDSMHKIITHNEEFELGNINH</sequence>
<name>A0A2K1JLW9_PHYPA</name>
<dbReference type="Proteomes" id="UP000006727">
    <property type="component" value="Chromosome 13"/>
</dbReference>
<gene>
    <name evidence="1" type="ORF">PHYPA_017373</name>
</gene>
<reference evidence="1 3" key="1">
    <citation type="journal article" date="2008" name="Science">
        <title>The Physcomitrella genome reveals evolutionary insights into the conquest of land by plants.</title>
        <authorList>
            <person name="Rensing S."/>
            <person name="Lang D."/>
            <person name="Zimmer A."/>
            <person name="Terry A."/>
            <person name="Salamov A."/>
            <person name="Shapiro H."/>
            <person name="Nishiyama T."/>
            <person name="Perroud P.-F."/>
            <person name="Lindquist E."/>
            <person name="Kamisugi Y."/>
            <person name="Tanahashi T."/>
            <person name="Sakakibara K."/>
            <person name="Fujita T."/>
            <person name="Oishi K."/>
            <person name="Shin-I T."/>
            <person name="Kuroki Y."/>
            <person name="Toyoda A."/>
            <person name="Suzuki Y."/>
            <person name="Hashimoto A."/>
            <person name="Yamaguchi K."/>
            <person name="Sugano A."/>
            <person name="Kohara Y."/>
            <person name="Fujiyama A."/>
            <person name="Anterola A."/>
            <person name="Aoki S."/>
            <person name="Ashton N."/>
            <person name="Barbazuk W.B."/>
            <person name="Barker E."/>
            <person name="Bennetzen J."/>
            <person name="Bezanilla M."/>
            <person name="Blankenship R."/>
            <person name="Cho S.H."/>
            <person name="Dutcher S."/>
            <person name="Estelle M."/>
            <person name="Fawcett J.A."/>
            <person name="Gundlach H."/>
            <person name="Hanada K."/>
            <person name="Heyl A."/>
            <person name="Hicks K.A."/>
            <person name="Hugh J."/>
            <person name="Lohr M."/>
            <person name="Mayer K."/>
            <person name="Melkozernov A."/>
            <person name="Murata T."/>
            <person name="Nelson D."/>
            <person name="Pils B."/>
            <person name="Prigge M."/>
            <person name="Reiss B."/>
            <person name="Renner T."/>
            <person name="Rombauts S."/>
            <person name="Rushton P."/>
            <person name="Sanderfoot A."/>
            <person name="Schween G."/>
            <person name="Shiu S.-H."/>
            <person name="Stueber K."/>
            <person name="Theodoulou F.L."/>
            <person name="Tu H."/>
            <person name="Van de Peer Y."/>
            <person name="Verrier P.J."/>
            <person name="Waters E."/>
            <person name="Wood A."/>
            <person name="Yang L."/>
            <person name="Cove D."/>
            <person name="Cuming A."/>
            <person name="Hasebe M."/>
            <person name="Lucas S."/>
            <person name="Mishler D.B."/>
            <person name="Reski R."/>
            <person name="Grigoriev I."/>
            <person name="Quatrano R.S."/>
            <person name="Boore J.L."/>
        </authorList>
    </citation>
    <scope>NUCLEOTIDE SEQUENCE [LARGE SCALE GENOMIC DNA]</scope>
    <source>
        <strain evidence="2 3">cv. Gransden 2004</strain>
    </source>
</reference>
<evidence type="ECO:0000313" key="2">
    <source>
        <dbReference type="EnsemblPlants" id="Pp3c13_14648V3.1"/>
    </source>
</evidence>
<proteinExistence type="predicted"/>
<evidence type="ECO:0000313" key="1">
    <source>
        <dbReference type="EMBL" id="PNR42543.1"/>
    </source>
</evidence>
<accession>A0A2K1JLW9</accession>
<dbReference type="EnsemblPlants" id="Pp3c13_14648V3.1">
    <property type="protein sequence ID" value="Pp3c13_14648V3.1"/>
    <property type="gene ID" value="Pp3c13_14648"/>
</dbReference>
<dbReference type="AlphaFoldDB" id="A0A2K1JLW9"/>
<reference evidence="2" key="3">
    <citation type="submission" date="2020-12" db="UniProtKB">
        <authorList>
            <consortium name="EnsemblPlants"/>
        </authorList>
    </citation>
    <scope>IDENTIFICATION</scope>
</reference>
<keyword evidence="3" id="KW-1185">Reference proteome</keyword>
<evidence type="ECO:0000313" key="3">
    <source>
        <dbReference type="Proteomes" id="UP000006727"/>
    </source>
</evidence>
<protein>
    <submittedName>
        <fullName evidence="1 2">Uncharacterized protein</fullName>
    </submittedName>
</protein>
<dbReference type="Gramene" id="Pp3c13_14648V3.1">
    <property type="protein sequence ID" value="Pp3c13_14648V3.1"/>
    <property type="gene ID" value="Pp3c13_14648"/>
</dbReference>